<reference evidence="3" key="1">
    <citation type="submission" date="2023-03" db="EMBL/GenBank/DDBJ databases">
        <authorList>
            <person name="Steffen K."/>
            <person name="Cardenas P."/>
        </authorList>
    </citation>
    <scope>NUCLEOTIDE SEQUENCE</scope>
</reference>
<evidence type="ECO:0000313" key="3">
    <source>
        <dbReference type="EMBL" id="CAI8013944.1"/>
    </source>
</evidence>
<dbReference type="GO" id="GO:0003824">
    <property type="term" value="F:catalytic activity"/>
    <property type="evidence" value="ECO:0007669"/>
    <property type="project" value="InterPro"/>
</dbReference>
<organism evidence="3 4">
    <name type="scientific">Geodia barretti</name>
    <name type="common">Barrett's horny sponge</name>
    <dbReference type="NCBI Taxonomy" id="519541"/>
    <lineage>
        <taxon>Eukaryota</taxon>
        <taxon>Metazoa</taxon>
        <taxon>Porifera</taxon>
        <taxon>Demospongiae</taxon>
        <taxon>Heteroscleromorpha</taxon>
        <taxon>Tetractinellida</taxon>
        <taxon>Astrophorina</taxon>
        <taxon>Geodiidae</taxon>
        <taxon>Geodia</taxon>
    </lineage>
</organism>
<dbReference type="InterPro" id="IPR000120">
    <property type="entry name" value="Amidase"/>
</dbReference>
<comment type="caution">
    <text evidence="3">The sequence shown here is derived from an EMBL/GenBank/DDBJ whole genome shotgun (WGS) entry which is preliminary data.</text>
</comment>
<name>A0AA35WB11_GEOBA</name>
<evidence type="ECO:0000313" key="4">
    <source>
        <dbReference type="Proteomes" id="UP001174909"/>
    </source>
</evidence>
<dbReference type="EMBL" id="CASHTH010001313">
    <property type="protein sequence ID" value="CAI8013944.1"/>
    <property type="molecule type" value="Genomic_DNA"/>
</dbReference>
<evidence type="ECO:0000259" key="2">
    <source>
        <dbReference type="Pfam" id="PF01425"/>
    </source>
</evidence>
<dbReference type="PANTHER" id="PTHR11895:SF170">
    <property type="entry name" value="AMIDASE"/>
    <property type="match status" value="1"/>
</dbReference>
<dbReference type="SUPFAM" id="SSF75304">
    <property type="entry name" value="Amidase signature (AS) enzymes"/>
    <property type="match status" value="1"/>
</dbReference>
<gene>
    <name evidence="3" type="ORF">GBAR_LOCUS8777</name>
</gene>
<evidence type="ECO:0000256" key="1">
    <source>
        <dbReference type="SAM" id="MobiDB-lite"/>
    </source>
</evidence>
<protein>
    <submittedName>
        <fullName evidence="3">Amidase</fullName>
    </submittedName>
</protein>
<feature type="compositionally biased region" description="Basic residues" evidence="1">
    <location>
        <begin position="456"/>
        <end position="465"/>
    </location>
</feature>
<proteinExistence type="predicted"/>
<feature type="region of interest" description="Disordered" evidence="1">
    <location>
        <begin position="456"/>
        <end position="484"/>
    </location>
</feature>
<keyword evidence="4" id="KW-1185">Reference proteome</keyword>
<dbReference type="AlphaFoldDB" id="A0AA35WB11"/>
<feature type="compositionally biased region" description="Low complexity" evidence="1">
    <location>
        <begin position="471"/>
        <end position="484"/>
    </location>
</feature>
<dbReference type="InterPro" id="IPR036928">
    <property type="entry name" value="AS_sf"/>
</dbReference>
<dbReference type="Proteomes" id="UP001174909">
    <property type="component" value="Unassembled WGS sequence"/>
</dbReference>
<dbReference type="Gene3D" id="3.90.1300.10">
    <property type="entry name" value="Amidase signature (AS) domain"/>
    <property type="match status" value="1"/>
</dbReference>
<sequence>MTIRRPTSHELRRLAEANHFEITDAEMQAFEAMIPGLFDSYDALAQMPEQRAPLRYASRTLGPRPNPEEDPYNAILRRCSISGATGGKLAGKRIGLKNNICVAGFPMTCASLILEHYIPDSDATIVTRLLDEGAEINSILNLDNFAFSGAGDTSAFGPTLNPHSLDHLAGGSSGGSGAALYYDDVDMTIGGDQGGSIRIPASFCGVVGLKPTHSLVPYTGIVGIDNTFDHAGPMTRTVYDAALLLEVIAGKDPLDPRQGEVPVQEYTGALAGGASGLKVGVLTEGFGLPESDPEVDAKVRQASNRLAELGASVEQVSIPWHSKANGVVWGLIAEGATALLQTSGTGRAFEGQYNPGLAHALGNGLRSQSNELPPTVKLVLLIGSYMTENYSSVMYAKAQNLRRELRAAYDDALSRYDLLLLPSTPMPAHRNDAGGDPHAVIEHGWGYAGEHRAVRHVRPPGHQRAVRQDVGGPARRPDAGGPPF</sequence>
<feature type="domain" description="Amidase" evidence="2">
    <location>
        <begin position="83"/>
        <end position="432"/>
    </location>
</feature>
<accession>A0AA35WB11</accession>
<dbReference type="Pfam" id="PF01425">
    <property type="entry name" value="Amidase"/>
    <property type="match status" value="1"/>
</dbReference>
<dbReference type="InterPro" id="IPR023631">
    <property type="entry name" value="Amidase_dom"/>
</dbReference>
<dbReference type="PANTHER" id="PTHR11895">
    <property type="entry name" value="TRANSAMIDASE"/>
    <property type="match status" value="1"/>
</dbReference>
<dbReference type="Gene3D" id="1.10.20.60">
    <property type="entry name" value="Glu-tRNAGln amidotransferase C subunit, N-terminal domain"/>
    <property type="match status" value="1"/>
</dbReference>